<evidence type="ECO:0000256" key="5">
    <source>
        <dbReference type="ARBA" id="ARBA00023002"/>
    </source>
</evidence>
<dbReference type="Pfam" id="PF08031">
    <property type="entry name" value="BBE"/>
    <property type="match status" value="1"/>
</dbReference>
<reference evidence="6 7" key="1">
    <citation type="submission" date="2016-10" db="EMBL/GenBank/DDBJ databases">
        <authorList>
            <person name="de Groot N.N."/>
        </authorList>
    </citation>
    <scope>NUCLEOTIDE SEQUENCE [LARGE SCALE GENOMIC DNA]</scope>
    <source>
        <strain evidence="6 7">CGMCC 4.5506</strain>
    </source>
</reference>
<dbReference type="InterPro" id="IPR016169">
    <property type="entry name" value="FAD-bd_PCMH_sub2"/>
</dbReference>
<dbReference type="Gene3D" id="3.40.462.20">
    <property type="match status" value="1"/>
</dbReference>
<organism evidence="6 7">
    <name type="scientific">Prauserella marina</name>
    <dbReference type="NCBI Taxonomy" id="530584"/>
    <lineage>
        <taxon>Bacteria</taxon>
        <taxon>Bacillati</taxon>
        <taxon>Actinomycetota</taxon>
        <taxon>Actinomycetes</taxon>
        <taxon>Pseudonocardiales</taxon>
        <taxon>Pseudonocardiaceae</taxon>
        <taxon>Prauserella</taxon>
    </lineage>
</organism>
<name>A0A222VLR6_9PSEU</name>
<dbReference type="GO" id="GO:0016491">
    <property type="term" value="F:oxidoreductase activity"/>
    <property type="evidence" value="ECO:0007669"/>
    <property type="project" value="UniProtKB-KW"/>
</dbReference>
<dbReference type="InterPro" id="IPR016166">
    <property type="entry name" value="FAD-bd_PCMH"/>
</dbReference>
<comment type="similarity">
    <text evidence="2">Belongs to the oxygen-dependent FAD-linked oxidoreductase family.</text>
</comment>
<dbReference type="InterPro" id="IPR050416">
    <property type="entry name" value="FAD-linked_Oxidoreductase"/>
</dbReference>
<dbReference type="InterPro" id="IPR036318">
    <property type="entry name" value="FAD-bd_PCMH-like_sf"/>
</dbReference>
<gene>
    <name evidence="6" type="ORF">SAMN05421630_102545</name>
</gene>
<dbReference type="EMBL" id="FMZE01000002">
    <property type="protein sequence ID" value="SDC55276.1"/>
    <property type="molecule type" value="Genomic_DNA"/>
</dbReference>
<evidence type="ECO:0000256" key="1">
    <source>
        <dbReference type="ARBA" id="ARBA00001974"/>
    </source>
</evidence>
<keyword evidence="7" id="KW-1185">Reference proteome</keyword>
<dbReference type="InterPro" id="IPR006094">
    <property type="entry name" value="Oxid_FAD_bind_N"/>
</dbReference>
<evidence type="ECO:0000256" key="3">
    <source>
        <dbReference type="ARBA" id="ARBA00022630"/>
    </source>
</evidence>
<evidence type="ECO:0000313" key="7">
    <source>
        <dbReference type="Proteomes" id="UP000199494"/>
    </source>
</evidence>
<dbReference type="Pfam" id="PF01565">
    <property type="entry name" value="FAD_binding_4"/>
    <property type="match status" value="1"/>
</dbReference>
<protein>
    <submittedName>
        <fullName evidence="6">Aclacinomycin oxidase</fullName>
    </submittedName>
</protein>
<keyword evidence="4" id="KW-0274">FAD</keyword>
<evidence type="ECO:0000256" key="2">
    <source>
        <dbReference type="ARBA" id="ARBA00005466"/>
    </source>
</evidence>
<dbReference type="Proteomes" id="UP000199494">
    <property type="component" value="Unassembled WGS sequence"/>
</dbReference>
<dbReference type="AlphaFoldDB" id="A0A222VLR6"/>
<evidence type="ECO:0000313" key="6">
    <source>
        <dbReference type="EMBL" id="SDC55276.1"/>
    </source>
</evidence>
<dbReference type="KEGG" id="pmad:BAY61_07685"/>
<keyword evidence="5" id="KW-0560">Oxidoreductase</keyword>
<accession>A0A222VLR6</accession>
<dbReference type="PANTHER" id="PTHR42973">
    <property type="entry name" value="BINDING OXIDOREDUCTASE, PUTATIVE (AFU_ORTHOLOGUE AFUA_1G17690)-RELATED"/>
    <property type="match status" value="1"/>
</dbReference>
<dbReference type="PANTHER" id="PTHR42973:SF39">
    <property type="entry name" value="FAD-BINDING PCMH-TYPE DOMAIN-CONTAINING PROTEIN"/>
    <property type="match status" value="1"/>
</dbReference>
<dbReference type="OrthoDB" id="545125at2"/>
<comment type="cofactor">
    <cofactor evidence="1">
        <name>FAD</name>
        <dbReference type="ChEBI" id="CHEBI:57692"/>
    </cofactor>
</comment>
<keyword evidence="3" id="KW-0285">Flavoprotein</keyword>
<dbReference type="PROSITE" id="PS51387">
    <property type="entry name" value="FAD_PCMH"/>
    <property type="match status" value="1"/>
</dbReference>
<dbReference type="InterPro" id="IPR012951">
    <property type="entry name" value="BBE"/>
</dbReference>
<dbReference type="GO" id="GO:0071949">
    <property type="term" value="F:FAD binding"/>
    <property type="evidence" value="ECO:0007669"/>
    <property type="project" value="InterPro"/>
</dbReference>
<evidence type="ECO:0000256" key="4">
    <source>
        <dbReference type="ARBA" id="ARBA00022827"/>
    </source>
</evidence>
<dbReference type="SUPFAM" id="SSF56176">
    <property type="entry name" value="FAD-binding/transporter-associated domain-like"/>
    <property type="match status" value="1"/>
</dbReference>
<dbReference type="RefSeq" id="WP_091800407.1">
    <property type="nucleotide sequence ID" value="NZ_CP016353.1"/>
</dbReference>
<proteinExistence type="inferred from homology"/>
<dbReference type="STRING" id="530584.SAMN05421630_102545"/>
<sequence>MNRMTRRGFFGVSAAAGSLTIGGLGTEVAETSGTCFPPLGPEAVGPRDPRYQALVTRAYNSRFSSQPEKVYMVGSADQIVRVVNEAVRNRKRVVVRSGGHCFENSVDNPDVKIILDISEMKSVYFDPERRAFAVEAGATLGQVYRTLFLGWGVTIPGGTCPSVGTGGHVVGGGYGALSHLYGSVVDHLYAVEVVVVDRSGRARTVVATREPTDPNRDLWWAHTGGGGGNFGIVTRYWFRSARARGNDPSALLPKPPSLLRQAGVAWQWPELTEQVLRKLLDNYTTWHLANPHANMHSGLSLLHRSAGEVRVDIQLDEDQPDAARLMTDYIAVISNGLGITPAIQNYTWPWLQSTLSNYPYLAGHRFKSKSALLRKPWSDRQIAVIYRYLSQSDDAEYSGSGAYLSHMGGAMNAVAPDATALPHRDAAFNSFYETAWVQPENDDLHLSWIRGLFGEVHSDTGGVPVPGPAHSGTLINYVDSDYADPRWNKSGVPWQAFYYRDNYPKLQRVKARWDPRDIFHNAMSIRPM</sequence>
<dbReference type="Gene3D" id="3.30.465.10">
    <property type="match status" value="1"/>
</dbReference>